<dbReference type="InterPro" id="IPR006595">
    <property type="entry name" value="CTLH_C"/>
</dbReference>
<dbReference type="SMART" id="SM00757">
    <property type="entry name" value="CRA"/>
    <property type="match status" value="1"/>
</dbReference>
<protein>
    <submittedName>
        <fullName evidence="3">Uncharacterized protein</fullName>
    </submittedName>
</protein>
<dbReference type="PANTHER" id="PTHR12864">
    <property type="entry name" value="RAN BINDING PROTEIN 9-RELATED"/>
    <property type="match status" value="1"/>
</dbReference>
<evidence type="ECO:0000259" key="1">
    <source>
        <dbReference type="PROSITE" id="PS50188"/>
    </source>
</evidence>
<dbReference type="Gene3D" id="2.60.120.920">
    <property type="match status" value="1"/>
</dbReference>
<dbReference type="EMBL" id="JAEHOC010000011">
    <property type="protein sequence ID" value="KAG2437400.1"/>
    <property type="molecule type" value="Genomic_DNA"/>
</dbReference>
<dbReference type="InterPro" id="IPR001870">
    <property type="entry name" value="B30.2/SPRY"/>
</dbReference>
<dbReference type="Pfam" id="PF10607">
    <property type="entry name" value="CTLH"/>
    <property type="match status" value="1"/>
</dbReference>
<dbReference type="PROSITE" id="PS50897">
    <property type="entry name" value="CTLH"/>
    <property type="match status" value="1"/>
</dbReference>
<dbReference type="Proteomes" id="UP000650467">
    <property type="component" value="Unassembled WGS sequence"/>
</dbReference>
<accession>A0A835TEN8</accession>
<evidence type="ECO:0000313" key="4">
    <source>
        <dbReference type="Proteomes" id="UP000650467"/>
    </source>
</evidence>
<dbReference type="OrthoDB" id="25503at2759"/>
<dbReference type="InterPro" id="IPR050618">
    <property type="entry name" value="Ubq-SigPath_Reg"/>
</dbReference>
<dbReference type="PROSITE" id="PS50188">
    <property type="entry name" value="B302_SPRY"/>
    <property type="match status" value="1"/>
</dbReference>
<dbReference type="InterPro" id="IPR003877">
    <property type="entry name" value="SPRY_dom"/>
</dbReference>
<dbReference type="Pfam" id="PF00622">
    <property type="entry name" value="SPRY"/>
    <property type="match status" value="1"/>
</dbReference>
<dbReference type="SMART" id="SM00668">
    <property type="entry name" value="CTLH"/>
    <property type="match status" value="1"/>
</dbReference>
<dbReference type="AlphaFoldDB" id="A0A835TEN8"/>
<dbReference type="InterPro" id="IPR043136">
    <property type="entry name" value="B30.2/SPRY_sf"/>
</dbReference>
<comment type="caution">
    <text evidence="3">The sequence shown here is derived from an EMBL/GenBank/DDBJ whole genome shotgun (WGS) entry which is preliminary data.</text>
</comment>
<dbReference type="InterPro" id="IPR013320">
    <property type="entry name" value="ConA-like_dom_sf"/>
</dbReference>
<proteinExistence type="predicted"/>
<dbReference type="InterPro" id="IPR006594">
    <property type="entry name" value="LisH"/>
</dbReference>
<gene>
    <name evidence="3" type="ORF">HXX76_006052</name>
</gene>
<dbReference type="PROSITE" id="PS50896">
    <property type="entry name" value="LISH"/>
    <property type="match status" value="1"/>
</dbReference>
<dbReference type="InterPro" id="IPR013144">
    <property type="entry name" value="CRA_dom"/>
</dbReference>
<organism evidence="3 4">
    <name type="scientific">Chlamydomonas incerta</name>
    <dbReference type="NCBI Taxonomy" id="51695"/>
    <lineage>
        <taxon>Eukaryota</taxon>
        <taxon>Viridiplantae</taxon>
        <taxon>Chlorophyta</taxon>
        <taxon>core chlorophytes</taxon>
        <taxon>Chlorophyceae</taxon>
        <taxon>CS clade</taxon>
        <taxon>Chlamydomonadales</taxon>
        <taxon>Chlamydomonadaceae</taxon>
        <taxon>Chlamydomonas</taxon>
    </lineage>
</organism>
<dbReference type="SMART" id="SM00449">
    <property type="entry name" value="SPRY"/>
    <property type="match status" value="1"/>
</dbReference>
<keyword evidence="4" id="KW-1185">Reference proteome</keyword>
<sequence>MGSLEPLPSALNSARQGHGLELKDKLTVRYAGDARHNNDVGAIQANHPVPVNCTVFYYELTVLDGGISGKIAIGFADKNFKLTRQPGWEVGSYGYHGDDGKKFIGSGMGEDYGPTFGAGDTVGAGIHLGRQELFFTKNGTKLKAAHRPVRGGLYPTIGLHSKGEMVQLNFGARPFVFDLEGMLAEERAAQRAAVERIPVSPGTSHALVRQYLLYHGYADTLAAFDRAAGITAADSSAAAAAAAENAASGLELRAELRRAIMAGDVDAALALLQARCPALLADAGRFGDVHFQLACQKYIELVRGGRVQEAVVFAQGTLAQLRGVSAAALESPLRDVVALIAYQQPETSPLAHLLGQPQREAVSDAVNTAVLAVLAADGGASSAPGAGAAPQEAPEAGAAGASGCSGSAAVAASTSAAAAAGSSGRGKEPAGSGGAGAMLRPALSVPEAAAAARSVSHVERLLQQLVAVQATLHEANGGQGGVFSLREHMIAPGAV</sequence>
<dbReference type="InterPro" id="IPR024964">
    <property type="entry name" value="CTLH/CRA"/>
</dbReference>
<evidence type="ECO:0000259" key="2">
    <source>
        <dbReference type="PROSITE" id="PS50897"/>
    </source>
</evidence>
<evidence type="ECO:0000313" key="3">
    <source>
        <dbReference type="EMBL" id="KAG2437400.1"/>
    </source>
</evidence>
<feature type="domain" description="CTLH" evidence="2">
    <location>
        <begin position="253"/>
        <end position="309"/>
    </location>
</feature>
<feature type="domain" description="B30.2/SPRY" evidence="1">
    <location>
        <begin position="1"/>
        <end position="175"/>
    </location>
</feature>
<reference evidence="3" key="1">
    <citation type="journal article" date="2020" name="bioRxiv">
        <title>Comparative genomics of Chlamydomonas.</title>
        <authorList>
            <person name="Craig R.J."/>
            <person name="Hasan A.R."/>
            <person name="Ness R.W."/>
            <person name="Keightley P.D."/>
        </authorList>
    </citation>
    <scope>NUCLEOTIDE SEQUENCE</scope>
    <source>
        <strain evidence="3">SAG 7.73</strain>
    </source>
</reference>
<name>A0A835TEN8_CHLIN</name>
<dbReference type="SUPFAM" id="SSF49899">
    <property type="entry name" value="Concanavalin A-like lectins/glucanases"/>
    <property type="match status" value="1"/>
</dbReference>